<dbReference type="STRING" id="1121013.GCA_000426365_00622"/>
<dbReference type="InterPro" id="IPR014352">
    <property type="entry name" value="FERM/acyl-CoA-bd_prot_sf"/>
</dbReference>
<protein>
    <recommendedName>
        <fullName evidence="2">ACB domain-containing protein</fullName>
    </recommendedName>
</protein>
<evidence type="ECO:0000256" key="1">
    <source>
        <dbReference type="ARBA" id="ARBA00023121"/>
    </source>
</evidence>
<keyword evidence="4" id="KW-1185">Reference proteome</keyword>
<evidence type="ECO:0000313" key="4">
    <source>
        <dbReference type="Proteomes" id="UP000029391"/>
    </source>
</evidence>
<gene>
    <name evidence="3" type="ORF">P873_02335</name>
</gene>
<accession>A0A091BLT0</accession>
<dbReference type="PRINTS" id="PR00689">
    <property type="entry name" value="ACOABINDINGP"/>
</dbReference>
<dbReference type="PANTHER" id="PTHR23310">
    <property type="entry name" value="ACYL-COA-BINDING PROTEIN, ACBP"/>
    <property type="match status" value="1"/>
</dbReference>
<evidence type="ECO:0000259" key="2">
    <source>
        <dbReference type="PROSITE" id="PS51228"/>
    </source>
</evidence>
<dbReference type="InterPro" id="IPR035984">
    <property type="entry name" value="Acyl-CoA-binding_sf"/>
</dbReference>
<dbReference type="PROSITE" id="PS51228">
    <property type="entry name" value="ACB_2"/>
    <property type="match status" value="1"/>
</dbReference>
<dbReference type="AlphaFoldDB" id="A0A091BLT0"/>
<sequence>MADDLKARFQQAAQDVMNLSERPDNDTMLRLYALYKQGSEGDVSGPKPGFFDFVGTAKYDAWAKLAGTGSEEAMRRYIDLVAKLRG</sequence>
<dbReference type="InterPro" id="IPR000582">
    <property type="entry name" value="Acyl-CoA-binding_protein"/>
</dbReference>
<dbReference type="Pfam" id="PF00887">
    <property type="entry name" value="ACBP"/>
    <property type="match status" value="1"/>
</dbReference>
<name>A0A091BLT0_9GAMM</name>
<dbReference type="OrthoDB" id="5625302at2"/>
<proteinExistence type="predicted"/>
<dbReference type="EMBL" id="AWXU01000095">
    <property type="protein sequence ID" value="KFN45280.1"/>
    <property type="molecule type" value="Genomic_DNA"/>
</dbReference>
<evidence type="ECO:0000313" key="3">
    <source>
        <dbReference type="EMBL" id="KFN45280.1"/>
    </source>
</evidence>
<dbReference type="eggNOG" id="COG4281">
    <property type="taxonomic scope" value="Bacteria"/>
</dbReference>
<dbReference type="Proteomes" id="UP000029391">
    <property type="component" value="Unassembled WGS sequence"/>
</dbReference>
<dbReference type="RefSeq" id="WP_026816107.1">
    <property type="nucleotide sequence ID" value="NZ_AUFF01000001.1"/>
</dbReference>
<dbReference type="GO" id="GO:0000062">
    <property type="term" value="F:fatty-acyl-CoA binding"/>
    <property type="evidence" value="ECO:0007669"/>
    <property type="project" value="InterPro"/>
</dbReference>
<keyword evidence="1" id="KW-0446">Lipid-binding</keyword>
<dbReference type="PANTHER" id="PTHR23310:SF62">
    <property type="entry name" value="ACYL-COA BINDING PROTEIN 1, ISOFORM A"/>
    <property type="match status" value="1"/>
</dbReference>
<reference evidence="3 4" key="1">
    <citation type="submission" date="2013-09" db="EMBL/GenBank/DDBJ databases">
        <title>Genome sequencing of Arenimonas composti.</title>
        <authorList>
            <person name="Chen F."/>
            <person name="Wang G."/>
        </authorList>
    </citation>
    <scope>NUCLEOTIDE SEQUENCE [LARGE SCALE GENOMIC DNA]</scope>
    <source>
        <strain evidence="3 4">TR7-09</strain>
    </source>
</reference>
<dbReference type="Gene3D" id="1.20.80.10">
    <property type="match status" value="1"/>
</dbReference>
<organism evidence="3 4">
    <name type="scientific">Arenimonas composti TR7-09 = DSM 18010</name>
    <dbReference type="NCBI Taxonomy" id="1121013"/>
    <lineage>
        <taxon>Bacteria</taxon>
        <taxon>Pseudomonadati</taxon>
        <taxon>Pseudomonadota</taxon>
        <taxon>Gammaproteobacteria</taxon>
        <taxon>Lysobacterales</taxon>
        <taxon>Lysobacteraceae</taxon>
        <taxon>Arenimonas</taxon>
    </lineage>
</organism>
<feature type="domain" description="ACB" evidence="2">
    <location>
        <begin position="5"/>
        <end position="86"/>
    </location>
</feature>
<dbReference type="GO" id="GO:0006631">
    <property type="term" value="P:fatty acid metabolic process"/>
    <property type="evidence" value="ECO:0007669"/>
    <property type="project" value="TreeGrafter"/>
</dbReference>
<dbReference type="SUPFAM" id="SSF47027">
    <property type="entry name" value="Acyl-CoA binding protein"/>
    <property type="match status" value="1"/>
</dbReference>
<comment type="caution">
    <text evidence="3">The sequence shown here is derived from an EMBL/GenBank/DDBJ whole genome shotgun (WGS) entry which is preliminary data.</text>
</comment>